<dbReference type="Proteomes" id="UP000595140">
    <property type="component" value="Unassembled WGS sequence"/>
</dbReference>
<keyword evidence="2" id="KW-1185">Reference proteome</keyword>
<dbReference type="EMBL" id="OOIL02001658">
    <property type="protein sequence ID" value="VFQ77301.1"/>
    <property type="molecule type" value="Genomic_DNA"/>
</dbReference>
<feature type="non-terminal residue" evidence="1">
    <location>
        <position position="25"/>
    </location>
</feature>
<reference evidence="1 2" key="1">
    <citation type="submission" date="2018-04" db="EMBL/GenBank/DDBJ databases">
        <authorList>
            <person name="Vogel A."/>
        </authorList>
    </citation>
    <scope>NUCLEOTIDE SEQUENCE [LARGE SCALE GENOMIC DNA]</scope>
</reference>
<name>A0A484LLL8_9ASTE</name>
<accession>A0A484LLL8</accession>
<protein>
    <submittedName>
        <fullName evidence="1">Uncharacterized protein</fullName>
    </submittedName>
</protein>
<evidence type="ECO:0000313" key="1">
    <source>
        <dbReference type="EMBL" id="VFQ77301.1"/>
    </source>
</evidence>
<proteinExistence type="predicted"/>
<sequence length="25" mass="3102">MALAQVLYRTFFWKRKKKLENSKKS</sequence>
<dbReference type="AlphaFoldDB" id="A0A484LLL8"/>
<evidence type="ECO:0000313" key="2">
    <source>
        <dbReference type="Proteomes" id="UP000595140"/>
    </source>
</evidence>
<organism evidence="1 2">
    <name type="scientific">Cuscuta campestris</name>
    <dbReference type="NCBI Taxonomy" id="132261"/>
    <lineage>
        <taxon>Eukaryota</taxon>
        <taxon>Viridiplantae</taxon>
        <taxon>Streptophyta</taxon>
        <taxon>Embryophyta</taxon>
        <taxon>Tracheophyta</taxon>
        <taxon>Spermatophyta</taxon>
        <taxon>Magnoliopsida</taxon>
        <taxon>eudicotyledons</taxon>
        <taxon>Gunneridae</taxon>
        <taxon>Pentapetalae</taxon>
        <taxon>asterids</taxon>
        <taxon>lamiids</taxon>
        <taxon>Solanales</taxon>
        <taxon>Convolvulaceae</taxon>
        <taxon>Cuscuteae</taxon>
        <taxon>Cuscuta</taxon>
        <taxon>Cuscuta subgen. Grammica</taxon>
        <taxon>Cuscuta sect. Cleistogrammica</taxon>
    </lineage>
</organism>
<gene>
    <name evidence="1" type="ORF">CCAM_LOCUS19077</name>
</gene>